<dbReference type="PANTHER" id="PTHR47331">
    <property type="entry name" value="PHD-TYPE DOMAIN-CONTAINING PROTEIN"/>
    <property type="match status" value="1"/>
</dbReference>
<reference evidence="1 2" key="1">
    <citation type="submission" date="2024-06" db="EMBL/GenBank/DDBJ databases">
        <title>A chromosome-level genome assembly of beet webworm, Loxostege sticticalis.</title>
        <authorList>
            <person name="Zhang Y."/>
        </authorList>
    </citation>
    <scope>NUCLEOTIDE SEQUENCE [LARGE SCALE GENOMIC DNA]</scope>
    <source>
        <strain evidence="1">AQ028</strain>
        <tissue evidence="1">Male pupae</tissue>
    </source>
</reference>
<sequence length="153" mass="17653">MELIVHDTPEQRARAVYLPHHAIVKLDRQTTKVRVVFDASAKGFNGVSLNDQLLVGPPLQEELRDIIMRWRKHKVAFTGDIVKMYRQVRLHSEDADYHRILWRSSPQEPVEEFRLLTVTFGTASAPYLAIKTLKQIAQDEECNSTLVLDDVFN</sequence>
<accession>A0ABD0SV05</accession>
<evidence type="ECO:0000313" key="2">
    <source>
        <dbReference type="Proteomes" id="UP001549921"/>
    </source>
</evidence>
<dbReference type="PANTHER" id="PTHR47331:SF5">
    <property type="entry name" value="RIBONUCLEASE H"/>
    <property type="match status" value="1"/>
</dbReference>
<dbReference type="Proteomes" id="UP001549921">
    <property type="component" value="Unassembled WGS sequence"/>
</dbReference>
<name>A0ABD0SV05_LOXSC</name>
<comment type="caution">
    <text evidence="1">The sequence shown here is derived from an EMBL/GenBank/DDBJ whole genome shotgun (WGS) entry which is preliminary data.</text>
</comment>
<organism evidence="1 2">
    <name type="scientific">Loxostege sticticalis</name>
    <name type="common">Beet webworm moth</name>
    <dbReference type="NCBI Taxonomy" id="481309"/>
    <lineage>
        <taxon>Eukaryota</taxon>
        <taxon>Metazoa</taxon>
        <taxon>Ecdysozoa</taxon>
        <taxon>Arthropoda</taxon>
        <taxon>Hexapoda</taxon>
        <taxon>Insecta</taxon>
        <taxon>Pterygota</taxon>
        <taxon>Neoptera</taxon>
        <taxon>Endopterygota</taxon>
        <taxon>Lepidoptera</taxon>
        <taxon>Glossata</taxon>
        <taxon>Ditrysia</taxon>
        <taxon>Pyraloidea</taxon>
        <taxon>Crambidae</taxon>
        <taxon>Pyraustinae</taxon>
        <taxon>Loxostege</taxon>
    </lineage>
</organism>
<dbReference type="SUPFAM" id="SSF56672">
    <property type="entry name" value="DNA/RNA polymerases"/>
    <property type="match status" value="1"/>
</dbReference>
<evidence type="ECO:0008006" key="3">
    <source>
        <dbReference type="Google" id="ProtNLM"/>
    </source>
</evidence>
<gene>
    <name evidence="1" type="ORF">ABMA28_003092</name>
</gene>
<dbReference type="EMBL" id="JBEDNZ010000014">
    <property type="protein sequence ID" value="KAL0829581.1"/>
    <property type="molecule type" value="Genomic_DNA"/>
</dbReference>
<protein>
    <recommendedName>
        <fullName evidence="3">Polyprotein</fullName>
    </recommendedName>
</protein>
<proteinExistence type="predicted"/>
<dbReference type="AlphaFoldDB" id="A0ABD0SV05"/>
<dbReference type="GO" id="GO:0071897">
    <property type="term" value="P:DNA biosynthetic process"/>
    <property type="evidence" value="ECO:0007669"/>
    <property type="project" value="UniProtKB-ARBA"/>
</dbReference>
<dbReference type="InterPro" id="IPR043502">
    <property type="entry name" value="DNA/RNA_pol_sf"/>
</dbReference>
<evidence type="ECO:0000313" key="1">
    <source>
        <dbReference type="EMBL" id="KAL0829581.1"/>
    </source>
</evidence>